<dbReference type="PATRIC" id="fig|1125725.3.peg.2528"/>
<dbReference type="SUPFAM" id="SSF53448">
    <property type="entry name" value="Nucleotide-diphospho-sugar transferases"/>
    <property type="match status" value="1"/>
</dbReference>
<evidence type="ECO:0000313" key="2">
    <source>
        <dbReference type="EMBL" id="ERF59526.1"/>
    </source>
</evidence>
<dbReference type="GO" id="GO:0016740">
    <property type="term" value="F:transferase activity"/>
    <property type="evidence" value="ECO:0007669"/>
    <property type="project" value="UniProtKB-KW"/>
</dbReference>
<dbReference type="Proteomes" id="UP000016412">
    <property type="component" value="Unassembled WGS sequence"/>
</dbReference>
<proteinExistence type="predicted"/>
<sequence>MKYVYVLVSSPNDLYYEQALMSVYSLRRHMKDADVVFLVDDTTAASFFGKRSELKSYAASVIPVSFDDTVNGVARSRILKTTIPDYIHDDFLYIDCDTVITGELSSVEKHTADIAGVLDGHVMLGDHVHKDYFLKRDKKLGFCGTKKNGFHVNSGVFFVKNTETSKQFFKLWHELWKYGYTVKKDHHDQSAFNEAWYRMRFGNSFLDGEWNCQLSHGGLAYLKDAKIIHYYSSEFGGKNYLPYYKLADASLLKRIKEAGTIPDDIKTMIESPKFQFNKVHLVNDKRIVSIMQSPLLFTLADMKAHAPHVFKFFEAQAGGIRALAKKVKRLKR</sequence>
<dbReference type="Pfam" id="PF03407">
    <property type="entry name" value="Nucleotid_trans"/>
    <property type="match status" value="1"/>
</dbReference>
<dbReference type="InterPro" id="IPR005069">
    <property type="entry name" value="Nucl-diP-sugar_transferase"/>
</dbReference>
<evidence type="ECO:0000313" key="3">
    <source>
        <dbReference type="EMBL" id="ERK01266.1"/>
    </source>
</evidence>
<name>U2LAA1_TRESO</name>
<dbReference type="STRING" id="1125725.HMPREF1325_0137"/>
<feature type="domain" description="Nucleotide-diphospho-sugar transferase" evidence="1">
    <location>
        <begin position="91"/>
        <end position="195"/>
    </location>
</feature>
<evidence type="ECO:0000259" key="1">
    <source>
        <dbReference type="Pfam" id="PF03407"/>
    </source>
</evidence>
<evidence type="ECO:0000313" key="4">
    <source>
        <dbReference type="Proteomes" id="UP000016412"/>
    </source>
</evidence>
<dbReference type="Proteomes" id="UP000016646">
    <property type="component" value="Unassembled WGS sequence"/>
</dbReference>
<reference evidence="4 5" key="1">
    <citation type="submission" date="2013-08" db="EMBL/GenBank/DDBJ databases">
        <authorList>
            <person name="Durkin A.S."/>
            <person name="Haft D.R."/>
            <person name="McCorrison J."/>
            <person name="Torralba M."/>
            <person name="Gillis M."/>
            <person name="Haft D.H."/>
            <person name="Methe B."/>
            <person name="Sutton G."/>
            <person name="Nelson K.E."/>
        </authorList>
    </citation>
    <scope>NUCLEOTIDE SEQUENCE [LARGE SCALE GENOMIC DNA]</scope>
    <source>
        <strain evidence="3 5">ATCC 35536</strain>
        <strain evidence="2 4">VPI DR56BR1116</strain>
    </source>
</reference>
<accession>U2LAA1</accession>
<dbReference type="AlphaFoldDB" id="U2LAA1"/>
<protein>
    <submittedName>
        <fullName evidence="2">Glycosyltransferase family 8</fullName>
    </submittedName>
</protein>
<dbReference type="RefSeq" id="WP_021331512.1">
    <property type="nucleotide sequence ID" value="NZ_AUZJ01000067.1"/>
</dbReference>
<evidence type="ECO:0000313" key="5">
    <source>
        <dbReference type="Proteomes" id="UP000016646"/>
    </source>
</evidence>
<organism evidence="2 4">
    <name type="scientific">Treponema socranskii subsp. socranskii VPI DR56BR1116 = ATCC 35536</name>
    <dbReference type="NCBI Taxonomy" id="1125725"/>
    <lineage>
        <taxon>Bacteria</taxon>
        <taxon>Pseudomonadati</taxon>
        <taxon>Spirochaetota</taxon>
        <taxon>Spirochaetia</taxon>
        <taxon>Spirochaetales</taxon>
        <taxon>Treponemataceae</taxon>
        <taxon>Treponema</taxon>
    </lineage>
</organism>
<gene>
    <name evidence="3" type="ORF">HMPREF0860_1986</name>
    <name evidence="2" type="ORF">HMPREF1325_0137</name>
</gene>
<dbReference type="InterPro" id="IPR029044">
    <property type="entry name" value="Nucleotide-diphossugar_trans"/>
</dbReference>
<dbReference type="OrthoDB" id="3034663at2"/>
<dbReference type="eggNOG" id="COG1442">
    <property type="taxonomic scope" value="Bacteria"/>
</dbReference>
<dbReference type="EMBL" id="AUZJ01000067">
    <property type="protein sequence ID" value="ERF59526.1"/>
    <property type="molecule type" value="Genomic_DNA"/>
</dbReference>
<dbReference type="EMBL" id="AVQI01000059">
    <property type="protein sequence ID" value="ERK01266.1"/>
    <property type="molecule type" value="Genomic_DNA"/>
</dbReference>
<keyword evidence="5" id="KW-1185">Reference proteome</keyword>
<comment type="caution">
    <text evidence="2">The sequence shown here is derived from an EMBL/GenBank/DDBJ whole genome shotgun (WGS) entry which is preliminary data.</text>
</comment>
<keyword evidence="2" id="KW-0808">Transferase</keyword>
<dbReference type="Gene3D" id="3.90.550.10">
    <property type="entry name" value="Spore Coat Polysaccharide Biosynthesis Protein SpsA, Chain A"/>
    <property type="match status" value="1"/>
</dbReference>